<evidence type="ECO:0000256" key="1">
    <source>
        <dbReference type="ARBA" id="ARBA00004323"/>
    </source>
</evidence>
<accession>A0A553NJ12</accession>
<proteinExistence type="inferred from homology"/>
<evidence type="ECO:0000313" key="15">
    <source>
        <dbReference type="EMBL" id="TRY65424.1"/>
    </source>
</evidence>
<evidence type="ECO:0000256" key="5">
    <source>
        <dbReference type="ARBA" id="ARBA00022676"/>
    </source>
</evidence>
<dbReference type="PANTHER" id="PTHR15075:SF6">
    <property type="entry name" value="ALPHA-1,6-MANNOSYLGLYCOPROTEIN 6-BETA-N-ACETYLGLUCOSAMINYLTRANSFERASE B"/>
    <property type="match status" value="1"/>
</dbReference>
<evidence type="ECO:0000256" key="6">
    <source>
        <dbReference type="ARBA" id="ARBA00022679"/>
    </source>
</evidence>
<reference evidence="15 16" key="1">
    <citation type="journal article" date="2019" name="Sci. Data">
        <title>Hybrid genome assembly and annotation of Danionella translucida.</title>
        <authorList>
            <person name="Kadobianskyi M."/>
            <person name="Schulze L."/>
            <person name="Schuelke M."/>
            <person name="Judkewitz B."/>
        </authorList>
    </citation>
    <scope>NUCLEOTIDE SEQUENCE [LARGE SCALE GENOMIC DNA]</scope>
    <source>
        <strain evidence="15 16">Bolton</strain>
    </source>
</reference>
<dbReference type="PANTHER" id="PTHR15075">
    <property type="entry name" value="ALPHA-MANNOSIDE BETA-1,6-N-ACETYLGLUCOSAMINYLTRANSFERASE"/>
    <property type="match status" value="1"/>
</dbReference>
<evidence type="ECO:0000256" key="12">
    <source>
        <dbReference type="ARBA" id="ARBA00023180"/>
    </source>
</evidence>
<evidence type="ECO:0000313" key="16">
    <source>
        <dbReference type="Proteomes" id="UP000316079"/>
    </source>
</evidence>
<comment type="pathway">
    <text evidence="2">Protein modification; protein glycosylation.</text>
</comment>
<dbReference type="AlphaFoldDB" id="A0A553NJ12"/>
<keyword evidence="12" id="KW-0325">Glycoprotein</keyword>
<organism evidence="15 16">
    <name type="scientific">Danionella cerebrum</name>
    <dbReference type="NCBI Taxonomy" id="2873325"/>
    <lineage>
        <taxon>Eukaryota</taxon>
        <taxon>Metazoa</taxon>
        <taxon>Chordata</taxon>
        <taxon>Craniata</taxon>
        <taxon>Vertebrata</taxon>
        <taxon>Euteleostomi</taxon>
        <taxon>Actinopterygii</taxon>
        <taxon>Neopterygii</taxon>
        <taxon>Teleostei</taxon>
        <taxon>Ostariophysi</taxon>
        <taxon>Cypriniformes</taxon>
        <taxon>Danionidae</taxon>
        <taxon>Danioninae</taxon>
        <taxon>Danionella</taxon>
    </lineage>
</organism>
<evidence type="ECO:0000256" key="13">
    <source>
        <dbReference type="ARBA" id="ARBA00048243"/>
    </source>
</evidence>
<dbReference type="OrthoDB" id="2113294at2759"/>
<keyword evidence="6" id="KW-0808">Transferase</keyword>
<keyword evidence="5" id="KW-0328">Glycosyltransferase</keyword>
<keyword evidence="8" id="KW-0735">Signal-anchor</keyword>
<dbReference type="Proteomes" id="UP000316079">
    <property type="component" value="Unassembled WGS sequence"/>
</dbReference>
<feature type="non-terminal residue" evidence="15">
    <location>
        <position position="1"/>
    </location>
</feature>
<dbReference type="UniPathway" id="UPA00378"/>
<keyword evidence="9" id="KW-1133">Transmembrane helix</keyword>
<evidence type="ECO:0000256" key="4">
    <source>
        <dbReference type="ARBA" id="ARBA00012671"/>
    </source>
</evidence>
<dbReference type="GO" id="GO:0030144">
    <property type="term" value="F:alpha-1,6-mannosylglycoprotein 6-beta-N-acetylglucosaminyltransferase activity"/>
    <property type="evidence" value="ECO:0007669"/>
    <property type="project" value="UniProtKB-EC"/>
</dbReference>
<evidence type="ECO:0000259" key="14">
    <source>
        <dbReference type="Pfam" id="PF15024"/>
    </source>
</evidence>
<evidence type="ECO:0000256" key="9">
    <source>
        <dbReference type="ARBA" id="ARBA00022989"/>
    </source>
</evidence>
<keyword evidence="10" id="KW-0333">Golgi apparatus</keyword>
<evidence type="ECO:0000256" key="3">
    <source>
        <dbReference type="ARBA" id="ARBA00007477"/>
    </source>
</evidence>
<comment type="caution">
    <text evidence="15">The sequence shown here is derived from an EMBL/GenBank/DDBJ whole genome shotgun (WGS) entry which is preliminary data.</text>
</comment>
<name>A0A553NJ12_9TELE</name>
<keyword evidence="11" id="KW-0472">Membrane</keyword>
<dbReference type="EC" id="2.4.1.155" evidence="4"/>
<dbReference type="InterPro" id="IPR026116">
    <property type="entry name" value="GT18_cat"/>
</dbReference>
<dbReference type="EMBL" id="SRMA01026916">
    <property type="protein sequence ID" value="TRY65424.1"/>
    <property type="molecule type" value="Genomic_DNA"/>
</dbReference>
<comment type="catalytic activity">
    <reaction evidence="13">
        <text>N(4)-{beta-D-GlcNAc-(1-&gt;2)-[beta-D-GlcNAc-(1-&gt;4)]-alpha-D-Man-(1-&gt;3)-[beta-D-GlcNAc-(1-&gt;2)-alpha-D-Man-(1-&gt;6)]-beta-D-Man-(1-&gt;4)-beta-D-GlcNAc-(1-&gt;4)-beta-D-GlcNAc}-L-asparaginyl-[protein] + UDP-N-acetyl-alpha-D-glucosamine = N(4)-{beta-D-GlcNAc-(1-&gt;2)-[beta-D-GlcNAc-(1-&gt;4)]-alpha-D-Man-(1-&gt;3)-[beta-D-GlcNAc-(1-&gt;2)-[beta-D-GlcNAc-(1-&gt;6)]-alpha-D-Man-(1-&gt;6)]-beta-D-Man-(1-&gt;4)-beta-D-GlcNAc-(1-&gt;4)-beta-D-GlcNAc}-L-asparaginyl-[protein] + UDP + H(+)</text>
        <dbReference type="Rhea" id="RHEA:16921"/>
        <dbReference type="Rhea" id="RHEA-COMP:14374"/>
        <dbReference type="Rhea" id="RHEA-COMP:14377"/>
        <dbReference type="ChEBI" id="CHEBI:15378"/>
        <dbReference type="ChEBI" id="CHEBI:57705"/>
        <dbReference type="ChEBI" id="CHEBI:58223"/>
        <dbReference type="ChEBI" id="CHEBI:139507"/>
        <dbReference type="ChEBI" id="CHEBI:139510"/>
        <dbReference type="EC" id="2.4.1.155"/>
    </reaction>
</comment>
<dbReference type="Pfam" id="PF15024">
    <property type="entry name" value="Glyco_transf_18"/>
    <property type="match status" value="1"/>
</dbReference>
<evidence type="ECO:0000256" key="7">
    <source>
        <dbReference type="ARBA" id="ARBA00022692"/>
    </source>
</evidence>
<feature type="domain" description="Glycosyltransferase family 18 catalytic" evidence="14">
    <location>
        <begin position="187"/>
        <end position="287"/>
    </location>
</feature>
<gene>
    <name evidence="15" type="ORF">DNTS_015568</name>
</gene>
<comment type="similarity">
    <text evidence="3">Belongs to the glycosyltransferase 18 family.</text>
</comment>
<comment type="subcellular location">
    <subcellularLocation>
        <location evidence="1">Golgi apparatus membrane</location>
        <topology evidence="1">Single-pass type II membrane protein</topology>
    </subcellularLocation>
</comment>
<evidence type="ECO:0000256" key="8">
    <source>
        <dbReference type="ARBA" id="ARBA00022968"/>
    </source>
</evidence>
<keyword evidence="7" id="KW-0812">Transmembrane</keyword>
<dbReference type="InterPro" id="IPR052105">
    <property type="entry name" value="MGAT5_Glycosyltransferase"/>
</dbReference>
<sequence>RFPAARLQKHLLPELEEERLMEACFEKGGIGDARVAQYCWKESFCLPLDCADPPEARVVPLLGCHQSLAGFQPVGLVEKIQAIAQNVSDIAIRMEQILKKKSMPVIGQDGIMGQCDIPKHPNYPECASKVDIWNIVKVALALLQIDTLCILNYLDNRLVIASSQDWDRVFKYLSWSWMRARWTSDPCYAFYGVDGSDCSFLVYLSEVEWFCPPMARRNQSSQPIASSQQKGQAFFRWDLSLLLERVGSAKESLSFMSRRIRRLSAQWTSAAKQLNERLNGRHREQRK</sequence>
<feature type="non-terminal residue" evidence="15">
    <location>
        <position position="287"/>
    </location>
</feature>
<dbReference type="STRING" id="623744.A0A553NJ12"/>
<dbReference type="GO" id="GO:0000139">
    <property type="term" value="C:Golgi membrane"/>
    <property type="evidence" value="ECO:0007669"/>
    <property type="project" value="UniProtKB-SubCell"/>
</dbReference>
<evidence type="ECO:0000256" key="2">
    <source>
        <dbReference type="ARBA" id="ARBA00004922"/>
    </source>
</evidence>
<evidence type="ECO:0000256" key="10">
    <source>
        <dbReference type="ARBA" id="ARBA00023034"/>
    </source>
</evidence>
<evidence type="ECO:0000256" key="11">
    <source>
        <dbReference type="ARBA" id="ARBA00023136"/>
    </source>
</evidence>
<dbReference type="GO" id="GO:0006487">
    <property type="term" value="P:protein N-linked glycosylation"/>
    <property type="evidence" value="ECO:0007669"/>
    <property type="project" value="TreeGrafter"/>
</dbReference>
<keyword evidence="16" id="KW-1185">Reference proteome</keyword>
<protein>
    <recommendedName>
        <fullName evidence="4">alpha-1,6-mannosyl-glycoprotein 6-beta-N-acetylglucosaminyltransferase</fullName>
        <ecNumber evidence="4">2.4.1.155</ecNumber>
    </recommendedName>
</protein>